<dbReference type="KEGG" id="dko:I596_2707"/>
<dbReference type="AlphaFoldDB" id="A0A167H3A5"/>
<dbReference type="EMBL" id="CP015249">
    <property type="protein sequence ID" value="ANB18702.1"/>
    <property type="molecule type" value="Genomic_DNA"/>
</dbReference>
<dbReference type="Proteomes" id="UP000076830">
    <property type="component" value="Chromosome"/>
</dbReference>
<reference evidence="1 2" key="1">
    <citation type="submission" date="2016-04" db="EMBL/GenBank/DDBJ databases">
        <title>Complete genome sequence of Dokdonella koreensis DS-123T.</title>
        <authorList>
            <person name="Kim J.F."/>
            <person name="Lee H."/>
            <person name="Kwak M.-J."/>
        </authorList>
    </citation>
    <scope>NUCLEOTIDE SEQUENCE [LARGE SCALE GENOMIC DNA]</scope>
    <source>
        <strain evidence="1 2">DS-123</strain>
    </source>
</reference>
<gene>
    <name evidence="1" type="ORF">I596_2707</name>
</gene>
<evidence type="ECO:0000313" key="1">
    <source>
        <dbReference type="EMBL" id="ANB18702.1"/>
    </source>
</evidence>
<accession>A0A167H3A5</accession>
<keyword evidence="2" id="KW-1185">Reference proteome</keyword>
<protein>
    <submittedName>
        <fullName evidence="1">Uncharacterized protein</fullName>
    </submittedName>
</protein>
<proteinExistence type="predicted"/>
<dbReference type="STRING" id="1300342.I596_2707"/>
<sequence>MGHRGVVFWQRKVRGIVPGSAVRAGSGRFITGAQRVPAAARVLRA</sequence>
<name>A0A167H3A5_9GAMM</name>
<evidence type="ECO:0000313" key="2">
    <source>
        <dbReference type="Proteomes" id="UP000076830"/>
    </source>
</evidence>
<organism evidence="1 2">
    <name type="scientific">Dokdonella koreensis DS-123</name>
    <dbReference type="NCBI Taxonomy" id="1300342"/>
    <lineage>
        <taxon>Bacteria</taxon>
        <taxon>Pseudomonadati</taxon>
        <taxon>Pseudomonadota</taxon>
        <taxon>Gammaproteobacteria</taxon>
        <taxon>Lysobacterales</taxon>
        <taxon>Rhodanobacteraceae</taxon>
        <taxon>Dokdonella</taxon>
    </lineage>
</organism>